<evidence type="ECO:0000313" key="5">
    <source>
        <dbReference type="EMBL" id="ORM71150.1"/>
    </source>
</evidence>
<proteinExistence type="predicted"/>
<feature type="domain" description="HTH lacI-type" evidence="4">
    <location>
        <begin position="4"/>
        <end position="45"/>
    </location>
</feature>
<dbReference type="SMART" id="SM00354">
    <property type="entry name" value="HTH_LACI"/>
    <property type="match status" value="1"/>
</dbReference>
<evidence type="ECO:0000256" key="3">
    <source>
        <dbReference type="ARBA" id="ARBA00023163"/>
    </source>
</evidence>
<evidence type="ECO:0000313" key="6">
    <source>
        <dbReference type="Proteomes" id="UP000193558"/>
    </source>
</evidence>
<dbReference type="Proteomes" id="UP000193558">
    <property type="component" value="Unassembled WGS sequence"/>
</dbReference>
<organism evidence="5 6">
    <name type="scientific">Pantoea rwandensis</name>
    <dbReference type="NCBI Taxonomy" id="1076550"/>
    <lineage>
        <taxon>Bacteria</taxon>
        <taxon>Pseudomonadati</taxon>
        <taxon>Pseudomonadota</taxon>
        <taxon>Gammaproteobacteria</taxon>
        <taxon>Enterobacterales</taxon>
        <taxon>Erwiniaceae</taxon>
        <taxon>Pantoea</taxon>
    </lineage>
</organism>
<comment type="caution">
    <text evidence="5">The sequence shown here is derived from an EMBL/GenBank/DDBJ whole genome shotgun (WGS) entry which is preliminary data.</text>
</comment>
<dbReference type="CDD" id="cd06307">
    <property type="entry name" value="PBP1_sugar_binding"/>
    <property type="match status" value="1"/>
</dbReference>
<gene>
    <name evidence="5" type="ORF">HA51_04525</name>
</gene>
<dbReference type="GO" id="GO:0055085">
    <property type="term" value="P:transmembrane transport"/>
    <property type="evidence" value="ECO:0007669"/>
    <property type="project" value="UniProtKB-ARBA"/>
</dbReference>
<protein>
    <submittedName>
        <fullName evidence="5">Transcriptional regulator</fullName>
    </submittedName>
</protein>
<dbReference type="InterPro" id="IPR000843">
    <property type="entry name" value="HTH_LacI"/>
</dbReference>
<dbReference type="InterPro" id="IPR025997">
    <property type="entry name" value="SBP_2_dom"/>
</dbReference>
<evidence type="ECO:0000259" key="4">
    <source>
        <dbReference type="PROSITE" id="PS50932"/>
    </source>
</evidence>
<evidence type="ECO:0000256" key="2">
    <source>
        <dbReference type="ARBA" id="ARBA00023125"/>
    </source>
</evidence>
<dbReference type="PANTHER" id="PTHR30146">
    <property type="entry name" value="LACI-RELATED TRANSCRIPTIONAL REPRESSOR"/>
    <property type="match status" value="1"/>
</dbReference>
<dbReference type="GO" id="GO:0003700">
    <property type="term" value="F:DNA-binding transcription factor activity"/>
    <property type="evidence" value="ECO:0007669"/>
    <property type="project" value="TreeGrafter"/>
</dbReference>
<name>A0A1X1D3I7_9GAMM</name>
<keyword evidence="1" id="KW-0805">Transcription regulation</keyword>
<keyword evidence="3" id="KW-0804">Transcription</keyword>
<dbReference type="EMBL" id="MLFR01000002">
    <property type="protein sequence ID" value="ORM71150.1"/>
    <property type="molecule type" value="Genomic_DNA"/>
</dbReference>
<dbReference type="OrthoDB" id="5756154at2"/>
<dbReference type="GO" id="GO:0000976">
    <property type="term" value="F:transcription cis-regulatory region binding"/>
    <property type="evidence" value="ECO:0007669"/>
    <property type="project" value="TreeGrafter"/>
</dbReference>
<dbReference type="Pfam" id="PF00356">
    <property type="entry name" value="LacI"/>
    <property type="match status" value="1"/>
</dbReference>
<evidence type="ECO:0000256" key="1">
    <source>
        <dbReference type="ARBA" id="ARBA00023015"/>
    </source>
</evidence>
<dbReference type="RefSeq" id="WP_084932417.1">
    <property type="nucleotide sequence ID" value="NZ_MLFR01000002.1"/>
</dbReference>
<dbReference type="Pfam" id="PF13407">
    <property type="entry name" value="Peripla_BP_4"/>
    <property type="match status" value="1"/>
</dbReference>
<dbReference type="PROSITE" id="PS50932">
    <property type="entry name" value="HTH_LACI_2"/>
    <property type="match status" value="1"/>
</dbReference>
<dbReference type="Gene3D" id="1.10.260.40">
    <property type="entry name" value="lambda repressor-like DNA-binding domains"/>
    <property type="match status" value="1"/>
</dbReference>
<sequence length="338" mass="38043">MKQFTLKQISAQSGLSLATVDRALHQRGNVHPQTEHRIRQAIADLELQQKASLAKGRTIYIDVILHTPERFSELVREAFVSQISSFVSFRIQLRFHCYEDLSFSEIKTLIKKCAVDSHGIVLKLQHSPEMIPVIEGLIRQRVPVVTIVTDIPGSARLRYIGMDNYSAGKAAALIMSKWLSPENGTIATIVGSEDFTGEMERCEGFTKAITQFKPDCRIVQLAGGYGIDHQMYDYVNKALEKEKDIIAVYTVGGGNAGILRALDEHSITIRAFIGHDLDRENRALMQAGKIDVLIEHNLQLDAQNALKTLLEFHNFLPVNEVQQLYSKVNIITRYNMHT</sequence>
<dbReference type="AlphaFoldDB" id="A0A1X1D3I7"/>
<accession>A0A1X1D3I7</accession>
<dbReference type="Gene3D" id="3.40.50.2300">
    <property type="match status" value="2"/>
</dbReference>
<dbReference type="SUPFAM" id="SSF47413">
    <property type="entry name" value="lambda repressor-like DNA-binding domains"/>
    <property type="match status" value="1"/>
</dbReference>
<dbReference type="CDD" id="cd01392">
    <property type="entry name" value="HTH_LacI"/>
    <property type="match status" value="1"/>
</dbReference>
<dbReference type="InterPro" id="IPR028082">
    <property type="entry name" value="Peripla_BP_I"/>
</dbReference>
<dbReference type="PANTHER" id="PTHR30146:SF152">
    <property type="entry name" value="TRANSCRIPTIONAL REGULATORY PROTEIN"/>
    <property type="match status" value="1"/>
</dbReference>
<dbReference type="SUPFAM" id="SSF53822">
    <property type="entry name" value="Periplasmic binding protein-like I"/>
    <property type="match status" value="1"/>
</dbReference>
<reference evidence="5 6" key="1">
    <citation type="journal article" date="2017" name="Antonie Van Leeuwenhoek">
        <title>Phylogenomic resolution of the bacterial genus Pantoea and its relationship with Erwinia and Tatumella.</title>
        <authorList>
            <person name="Palmer M."/>
            <person name="Steenkamp E.T."/>
            <person name="Coetzee M.P."/>
            <person name="Chan W.Y."/>
            <person name="van Zyl E."/>
            <person name="De Maayer P."/>
            <person name="Coutinho T.A."/>
            <person name="Blom J."/>
            <person name="Smits T.H."/>
            <person name="Duffy B."/>
            <person name="Venter S.N."/>
        </authorList>
    </citation>
    <scope>NUCLEOTIDE SEQUENCE [LARGE SCALE GENOMIC DNA]</scope>
    <source>
        <strain evidence="5 6">LMG 26275</strain>
    </source>
</reference>
<dbReference type="InterPro" id="IPR010982">
    <property type="entry name" value="Lambda_DNA-bd_dom_sf"/>
</dbReference>
<keyword evidence="2" id="KW-0238">DNA-binding</keyword>